<dbReference type="Proteomes" id="UP000887226">
    <property type="component" value="Unassembled WGS sequence"/>
</dbReference>
<dbReference type="InterPro" id="IPR051642">
    <property type="entry name" value="SWI6-like"/>
</dbReference>
<dbReference type="SUPFAM" id="SSF54616">
    <property type="entry name" value="DNA-binding domain of Mlu1-box binding protein MBP1"/>
    <property type="match status" value="1"/>
</dbReference>
<feature type="region of interest" description="Disordered" evidence="1">
    <location>
        <begin position="253"/>
        <end position="280"/>
    </location>
</feature>
<feature type="region of interest" description="Disordered" evidence="1">
    <location>
        <begin position="392"/>
        <end position="412"/>
    </location>
</feature>
<dbReference type="OrthoDB" id="5562739at2759"/>
<protein>
    <submittedName>
        <fullName evidence="3">Transcription regulator HTH, apses-type DNA-binding domain-containing protein</fullName>
    </submittedName>
</protein>
<dbReference type="EMBL" id="MU253763">
    <property type="protein sequence ID" value="KAG9247818.1"/>
    <property type="molecule type" value="Genomic_DNA"/>
</dbReference>
<accession>A0A9P7ZAD0</accession>
<dbReference type="PROSITE" id="PS51299">
    <property type="entry name" value="HTH_APSES"/>
    <property type="match status" value="1"/>
</dbReference>
<gene>
    <name evidence="3" type="ORF">BJ878DRAFT_453732</name>
</gene>
<dbReference type="InterPro" id="IPR003163">
    <property type="entry name" value="Tscrpt_reg_HTH_APSES-type"/>
</dbReference>
<evidence type="ECO:0000313" key="3">
    <source>
        <dbReference type="EMBL" id="KAG9247818.1"/>
    </source>
</evidence>
<evidence type="ECO:0000256" key="1">
    <source>
        <dbReference type="SAM" id="MobiDB-lite"/>
    </source>
</evidence>
<comment type="caution">
    <text evidence="3">The sequence shown here is derived from an EMBL/GenBank/DDBJ whole genome shotgun (WGS) entry which is preliminary data.</text>
</comment>
<feature type="region of interest" description="Disordered" evidence="1">
    <location>
        <begin position="328"/>
        <end position="374"/>
    </location>
</feature>
<feature type="domain" description="HTH APSES-type" evidence="2">
    <location>
        <begin position="58"/>
        <end position="176"/>
    </location>
</feature>
<feature type="compositionally biased region" description="Basic residues" evidence="1">
    <location>
        <begin position="403"/>
        <end position="412"/>
    </location>
</feature>
<dbReference type="PANTHER" id="PTHR43828">
    <property type="entry name" value="ASPARAGINASE"/>
    <property type="match status" value="1"/>
</dbReference>
<sequence length="412" mass="45515">MIKDGAVFAKGKVKGEVNYPPFEQFDEETMCEIQKFKVYPLGDIQNYCRHIPYNSEKKSFLDKTGRESFEVFQYIFKIPGEDKDYTVMWDYNIGLVRITPFFKCLKHTKTMPAKMLNLNPGLKDITHSITGGALAAQGYWMPYKCALAICSTFCSQIAPALIPLFGPSFPSQCVPVEAPEHGRMIIDSAIVTAAAAQAESYRLQYSQRSSSTGFPTPISSASSTMTYSPSLSELSTPYFAPARLGRRLRLGRAFGTESERDTDAGSETSGSGDGYFCSPGSRPARQPWMLNAYEQNMRAYNANSAINISNPSTILSAIPRSTTEFALKPSTPPMHGRWRKRRLEEGEADDEYDSASGGSEKSVSDVVIDGQDGGHKVEERRAAWLLMKLSVGDMGNPGEASHRGKRKRASSM</sequence>
<dbReference type="InterPro" id="IPR036887">
    <property type="entry name" value="HTH_APSES_sf"/>
</dbReference>
<dbReference type="GO" id="GO:0000981">
    <property type="term" value="F:DNA-binding transcription factor activity, RNA polymerase II-specific"/>
    <property type="evidence" value="ECO:0007669"/>
    <property type="project" value="UniProtKB-ARBA"/>
</dbReference>
<keyword evidence="4" id="KW-1185">Reference proteome</keyword>
<dbReference type="GO" id="GO:0033309">
    <property type="term" value="C:SBF transcription complex"/>
    <property type="evidence" value="ECO:0007669"/>
    <property type="project" value="TreeGrafter"/>
</dbReference>
<evidence type="ECO:0000259" key="2">
    <source>
        <dbReference type="PROSITE" id="PS51299"/>
    </source>
</evidence>
<dbReference type="GO" id="GO:0030907">
    <property type="term" value="C:MBF transcription complex"/>
    <property type="evidence" value="ECO:0007669"/>
    <property type="project" value="TreeGrafter"/>
</dbReference>
<name>A0A9P7ZAD0_9HELO</name>
<dbReference type="AlphaFoldDB" id="A0A9P7ZAD0"/>
<proteinExistence type="predicted"/>
<organism evidence="3 4">
    <name type="scientific">Calycina marina</name>
    <dbReference type="NCBI Taxonomy" id="1763456"/>
    <lineage>
        <taxon>Eukaryota</taxon>
        <taxon>Fungi</taxon>
        <taxon>Dikarya</taxon>
        <taxon>Ascomycota</taxon>
        <taxon>Pezizomycotina</taxon>
        <taxon>Leotiomycetes</taxon>
        <taxon>Helotiales</taxon>
        <taxon>Pezizellaceae</taxon>
        <taxon>Calycina</taxon>
    </lineage>
</organism>
<reference evidence="3" key="1">
    <citation type="journal article" date="2021" name="IMA Fungus">
        <title>Genomic characterization of three marine fungi, including Emericellopsis atlantica sp. nov. with signatures of a generalist lifestyle and marine biomass degradation.</title>
        <authorList>
            <person name="Hagestad O.C."/>
            <person name="Hou L."/>
            <person name="Andersen J.H."/>
            <person name="Hansen E.H."/>
            <person name="Altermark B."/>
            <person name="Li C."/>
            <person name="Kuhnert E."/>
            <person name="Cox R.J."/>
            <person name="Crous P.W."/>
            <person name="Spatafora J.W."/>
            <person name="Lail K."/>
            <person name="Amirebrahimi M."/>
            <person name="Lipzen A."/>
            <person name="Pangilinan J."/>
            <person name="Andreopoulos W."/>
            <person name="Hayes R.D."/>
            <person name="Ng V."/>
            <person name="Grigoriev I.V."/>
            <person name="Jackson S.A."/>
            <person name="Sutton T.D.S."/>
            <person name="Dobson A.D.W."/>
            <person name="Rama T."/>
        </authorList>
    </citation>
    <scope>NUCLEOTIDE SEQUENCE</scope>
    <source>
        <strain evidence="3">TRa3180A</strain>
    </source>
</reference>
<keyword evidence="3" id="KW-0238">DNA-binding</keyword>
<dbReference type="GO" id="GO:0003677">
    <property type="term" value="F:DNA binding"/>
    <property type="evidence" value="ECO:0007669"/>
    <property type="project" value="UniProtKB-KW"/>
</dbReference>
<dbReference type="Gene3D" id="3.10.260.10">
    <property type="entry name" value="Transcription regulator HTH, APSES-type DNA-binding domain"/>
    <property type="match status" value="1"/>
</dbReference>
<dbReference type="PANTHER" id="PTHR43828:SF5">
    <property type="entry name" value="TRANSCRIPTIONAL REPRESSOR XBP1"/>
    <property type="match status" value="1"/>
</dbReference>
<evidence type="ECO:0000313" key="4">
    <source>
        <dbReference type="Proteomes" id="UP000887226"/>
    </source>
</evidence>